<dbReference type="InterPro" id="IPR003507">
    <property type="entry name" value="S66_fam"/>
</dbReference>
<dbReference type="GO" id="GO:0004180">
    <property type="term" value="F:carboxypeptidase activity"/>
    <property type="evidence" value="ECO:0007669"/>
    <property type="project" value="UniProtKB-KW"/>
</dbReference>
<dbReference type="Pfam" id="PF17676">
    <property type="entry name" value="Peptidase_S66C"/>
    <property type="match status" value="1"/>
</dbReference>
<proteinExistence type="inferred from homology"/>
<feature type="active site" description="Nucleophile" evidence="6">
    <location>
        <position position="108"/>
    </location>
</feature>
<dbReference type="GO" id="GO:0006508">
    <property type="term" value="P:proteolysis"/>
    <property type="evidence" value="ECO:0007669"/>
    <property type="project" value="UniProtKB-KW"/>
</dbReference>
<evidence type="ECO:0000313" key="10">
    <source>
        <dbReference type="Proteomes" id="UP000191448"/>
    </source>
</evidence>
<dbReference type="PIRSF" id="PIRSF028757">
    <property type="entry name" value="LD-carboxypeptidase"/>
    <property type="match status" value="1"/>
</dbReference>
<evidence type="ECO:0000259" key="8">
    <source>
        <dbReference type="Pfam" id="PF17676"/>
    </source>
</evidence>
<dbReference type="EC" id="3.4.16.-" evidence="9"/>
<feature type="active site" description="Charge relay system" evidence="6">
    <location>
        <position position="271"/>
    </location>
</feature>
<evidence type="ECO:0000256" key="2">
    <source>
        <dbReference type="ARBA" id="ARBA00022645"/>
    </source>
</evidence>
<gene>
    <name evidence="9" type="primary">ykfA_2</name>
    <name evidence="9" type="ORF">CLTHE_24990</name>
</gene>
<dbReference type="GO" id="GO:0008236">
    <property type="term" value="F:serine-type peptidase activity"/>
    <property type="evidence" value="ECO:0007669"/>
    <property type="project" value="UniProtKB-KW"/>
</dbReference>
<dbReference type="PANTHER" id="PTHR30237">
    <property type="entry name" value="MURAMOYLTETRAPEPTIDE CARBOXYPEPTIDASE"/>
    <property type="match status" value="1"/>
</dbReference>
<evidence type="ECO:0000256" key="3">
    <source>
        <dbReference type="ARBA" id="ARBA00022670"/>
    </source>
</evidence>
<evidence type="ECO:0000259" key="7">
    <source>
        <dbReference type="Pfam" id="PF02016"/>
    </source>
</evidence>
<dbReference type="CDD" id="cd07025">
    <property type="entry name" value="Peptidase_S66"/>
    <property type="match status" value="1"/>
</dbReference>
<evidence type="ECO:0000256" key="5">
    <source>
        <dbReference type="ARBA" id="ARBA00022825"/>
    </source>
</evidence>
<dbReference type="InterPro" id="IPR040921">
    <property type="entry name" value="Peptidase_S66C"/>
</dbReference>
<dbReference type="AlphaFoldDB" id="A0A1V4SS15"/>
<keyword evidence="3" id="KW-0645">Protease</keyword>
<name>A0A1V4SS15_9CLOT</name>
<dbReference type="Proteomes" id="UP000191448">
    <property type="component" value="Unassembled WGS sequence"/>
</dbReference>
<dbReference type="RefSeq" id="WP_080023763.1">
    <property type="nucleotide sequence ID" value="NZ_LTAY01000070.1"/>
</dbReference>
<feature type="domain" description="LD-carboxypeptidase C-terminal" evidence="8">
    <location>
        <begin position="171"/>
        <end position="284"/>
    </location>
</feature>
<keyword evidence="5" id="KW-0720">Serine protease</keyword>
<dbReference type="InterPro" id="IPR040449">
    <property type="entry name" value="Peptidase_S66_N"/>
</dbReference>
<dbReference type="Gene3D" id="3.50.30.60">
    <property type="entry name" value="LD-carboxypeptidase A C-terminal domain-like"/>
    <property type="match status" value="1"/>
</dbReference>
<sequence>MRGKRLTSDSTIGILAPSGCSDIKIIDQFIENFKNIGFKVKYTNAIYDKYGYLAGNDYSRAYDLMNMFLDKDVEGIICFRGGFGAIRMLPYLDLSIIKKNAKFFCGYSDITVLLNYFAQNKIPTFHGPLIKSDFIKDSLTLSTLKHFMLNPSKGYIYDFKNNLVINNKDMQGNLIGGNLSIICSMMGTPYEINFKNSILLLEEINEEPYVIDRLLSQLLLSKTINNCKGILLGHFTNCTSNSEFSFATSELLLSKLNKLGIPIIFNVPFGHDYPNLTFPLGVSAHYSSKSKKLIITENALI</sequence>
<dbReference type="InterPro" id="IPR027461">
    <property type="entry name" value="Carboxypeptidase_A_C_sf"/>
</dbReference>
<evidence type="ECO:0000256" key="4">
    <source>
        <dbReference type="ARBA" id="ARBA00022801"/>
    </source>
</evidence>
<evidence type="ECO:0000256" key="1">
    <source>
        <dbReference type="ARBA" id="ARBA00010233"/>
    </source>
</evidence>
<evidence type="ECO:0000313" key="9">
    <source>
        <dbReference type="EMBL" id="OPX46679.1"/>
    </source>
</evidence>
<dbReference type="InterPro" id="IPR029062">
    <property type="entry name" value="Class_I_gatase-like"/>
</dbReference>
<evidence type="ECO:0000256" key="6">
    <source>
        <dbReference type="PIRSR" id="PIRSR028757-1"/>
    </source>
</evidence>
<feature type="active site" description="Charge relay system" evidence="6">
    <location>
        <position position="202"/>
    </location>
</feature>
<dbReference type="InterPro" id="IPR027478">
    <property type="entry name" value="LdcA_N"/>
</dbReference>
<protein>
    <submittedName>
        <fullName evidence="9">Putative murein peptide carboxypeptidase</fullName>
        <ecNumber evidence="9">3.4.16.-</ecNumber>
    </submittedName>
</protein>
<organism evidence="9 10">
    <name type="scientific">Clostridium thermobutyricum DSM 4928</name>
    <dbReference type="NCBI Taxonomy" id="1121339"/>
    <lineage>
        <taxon>Bacteria</taxon>
        <taxon>Bacillati</taxon>
        <taxon>Bacillota</taxon>
        <taxon>Clostridia</taxon>
        <taxon>Eubacteriales</taxon>
        <taxon>Clostridiaceae</taxon>
        <taxon>Clostridium</taxon>
    </lineage>
</organism>
<dbReference type="EMBL" id="LTAY01000070">
    <property type="protein sequence ID" value="OPX46679.1"/>
    <property type="molecule type" value="Genomic_DNA"/>
</dbReference>
<dbReference type="PANTHER" id="PTHR30237:SF2">
    <property type="entry name" value="MUREIN TETRAPEPTIDE CARBOXYPEPTIDASE"/>
    <property type="match status" value="1"/>
</dbReference>
<dbReference type="SUPFAM" id="SSF141986">
    <property type="entry name" value="LD-carboxypeptidase A C-terminal domain-like"/>
    <property type="match status" value="1"/>
</dbReference>
<feature type="domain" description="LD-carboxypeptidase N-terminal" evidence="7">
    <location>
        <begin position="12"/>
        <end position="127"/>
    </location>
</feature>
<dbReference type="Pfam" id="PF02016">
    <property type="entry name" value="Peptidase_S66"/>
    <property type="match status" value="1"/>
</dbReference>
<dbReference type="OrthoDB" id="9807329at2"/>
<dbReference type="Gene3D" id="3.40.50.10740">
    <property type="entry name" value="Class I glutamine amidotransferase-like"/>
    <property type="match status" value="1"/>
</dbReference>
<keyword evidence="4 9" id="KW-0378">Hydrolase</keyword>
<comment type="caution">
    <text evidence="9">The sequence shown here is derived from an EMBL/GenBank/DDBJ whole genome shotgun (WGS) entry which is preliminary data.</text>
</comment>
<accession>A0A1V4SS15</accession>
<reference evidence="9 10" key="1">
    <citation type="submission" date="2016-02" db="EMBL/GenBank/DDBJ databases">
        <title>Genome sequence of Clostridium thermobutyricum DSM 4928.</title>
        <authorList>
            <person name="Poehlein A."/>
            <person name="Daniel R."/>
        </authorList>
    </citation>
    <scope>NUCLEOTIDE SEQUENCE [LARGE SCALE GENOMIC DNA]</scope>
    <source>
        <strain evidence="9 10">DSM 4928</strain>
    </source>
</reference>
<dbReference type="SUPFAM" id="SSF52317">
    <property type="entry name" value="Class I glutamine amidotransferase-like"/>
    <property type="match status" value="1"/>
</dbReference>
<keyword evidence="2 9" id="KW-0121">Carboxypeptidase</keyword>
<comment type="similarity">
    <text evidence="1">Belongs to the peptidase S66 family.</text>
</comment>